<dbReference type="RefSeq" id="WP_110838840.1">
    <property type="nucleotide sequence ID" value="NZ_QJVJ01000002.1"/>
</dbReference>
<gene>
    <name evidence="2" type="ORF">DLM86_04840</name>
</gene>
<feature type="compositionally biased region" description="Polar residues" evidence="1">
    <location>
        <begin position="82"/>
        <end position="99"/>
    </location>
</feature>
<feature type="region of interest" description="Disordered" evidence="1">
    <location>
        <begin position="36"/>
        <end position="151"/>
    </location>
</feature>
<evidence type="ECO:0000256" key="1">
    <source>
        <dbReference type="SAM" id="MobiDB-lite"/>
    </source>
</evidence>
<evidence type="ECO:0000313" key="3">
    <source>
        <dbReference type="Proteomes" id="UP000247476"/>
    </source>
</evidence>
<dbReference type="EMBL" id="QJVJ01000002">
    <property type="protein sequence ID" value="PYI56312.1"/>
    <property type="molecule type" value="Genomic_DNA"/>
</dbReference>
<accession>A0A2V5KBI2</accession>
<name>A0A2V5KBI2_9BACL</name>
<reference evidence="2 3" key="1">
    <citation type="submission" date="2018-05" db="EMBL/GenBank/DDBJ databases">
        <title>Paenibacillus flagellatus sp. nov., isolated from selenium mineral soil.</title>
        <authorList>
            <person name="Dai X."/>
        </authorList>
    </citation>
    <scope>NUCLEOTIDE SEQUENCE [LARGE SCALE GENOMIC DNA]</scope>
    <source>
        <strain evidence="2 3">DXL2</strain>
    </source>
</reference>
<evidence type="ECO:0000313" key="2">
    <source>
        <dbReference type="EMBL" id="PYI56312.1"/>
    </source>
</evidence>
<dbReference type="AlphaFoldDB" id="A0A2V5KBI2"/>
<feature type="compositionally biased region" description="Low complexity" evidence="1">
    <location>
        <begin position="62"/>
        <end position="78"/>
    </location>
</feature>
<comment type="caution">
    <text evidence="2">The sequence shown here is derived from an EMBL/GenBank/DDBJ whole genome shotgun (WGS) entry which is preliminary data.</text>
</comment>
<proteinExistence type="predicted"/>
<dbReference type="Proteomes" id="UP000247476">
    <property type="component" value="Unassembled WGS sequence"/>
</dbReference>
<protein>
    <submittedName>
        <fullName evidence="2">Uncharacterized protein</fullName>
    </submittedName>
</protein>
<keyword evidence="3" id="KW-1185">Reference proteome</keyword>
<dbReference type="OrthoDB" id="2655569at2"/>
<organism evidence="2 3">
    <name type="scientific">Paenibacillus flagellatus</name>
    <dbReference type="NCBI Taxonomy" id="2211139"/>
    <lineage>
        <taxon>Bacteria</taxon>
        <taxon>Bacillati</taxon>
        <taxon>Bacillota</taxon>
        <taxon>Bacilli</taxon>
        <taxon>Bacillales</taxon>
        <taxon>Paenibacillaceae</taxon>
        <taxon>Paenibacillus</taxon>
    </lineage>
</organism>
<sequence length="257" mass="27295">MKMMKVVALILTAMAVLLTGAAVYVVVAEPDLFPTNDSGSAGTGGTVSNQTEPGVLQTPTPSKSSQQATGQQASGHAAVSANKPNPTGAVQTPTTSNAAQQTTGQPPSPSSTTTVEANKPAAHTAKEASAPPPNPGTVQPAPGPSAKQDPGSVILGRWKAVRKDNSAHLFEFFQDGTFTVGSYASKNEYNYFSGTYSFSSSTRLKLQYEEWTILLKDYKNTRKDNTSHVFDIKLDSDKLEIPDGQETYGHTVWTKEK</sequence>
<feature type="compositionally biased region" description="Polar residues" evidence="1">
    <location>
        <begin position="36"/>
        <end position="61"/>
    </location>
</feature>
<feature type="compositionally biased region" description="Low complexity" evidence="1">
    <location>
        <begin position="100"/>
        <end position="114"/>
    </location>
</feature>